<proteinExistence type="predicted"/>
<evidence type="ECO:0000313" key="2">
    <source>
        <dbReference type="Proteomes" id="UP001143391"/>
    </source>
</evidence>
<dbReference type="EMBL" id="JANCMW010000339">
    <property type="protein sequence ID" value="MDF0753023.1"/>
    <property type="molecule type" value="Genomic_DNA"/>
</dbReference>
<protein>
    <submittedName>
        <fullName evidence="1">Uncharacterized protein</fullName>
    </submittedName>
</protein>
<accession>A0ABT5YH84</accession>
<organism evidence="1 2">
    <name type="scientific">Marinobacter iranensis</name>
    <dbReference type="NCBI Taxonomy" id="2962607"/>
    <lineage>
        <taxon>Bacteria</taxon>
        <taxon>Pseudomonadati</taxon>
        <taxon>Pseudomonadota</taxon>
        <taxon>Gammaproteobacteria</taxon>
        <taxon>Pseudomonadales</taxon>
        <taxon>Marinobacteraceae</taxon>
        <taxon>Marinobacter</taxon>
    </lineage>
</organism>
<sequence>MDRRTLLKSLQSGLVASAASVVLPSHVFAAEKKDKRPIALLLPLTGPRARLGLSMRQAALLAENSAY</sequence>
<dbReference type="RefSeq" id="WP_275710839.1">
    <property type="nucleotide sequence ID" value="NZ_JANCMW010000339.1"/>
</dbReference>
<comment type="caution">
    <text evidence="1">The sequence shown here is derived from an EMBL/GenBank/DDBJ whole genome shotgun (WGS) entry which is preliminary data.</text>
</comment>
<feature type="non-terminal residue" evidence="1">
    <location>
        <position position="67"/>
    </location>
</feature>
<dbReference type="SUPFAM" id="SSF53822">
    <property type="entry name" value="Periplasmic binding protein-like I"/>
    <property type="match status" value="1"/>
</dbReference>
<evidence type="ECO:0000313" key="1">
    <source>
        <dbReference type="EMBL" id="MDF0753023.1"/>
    </source>
</evidence>
<name>A0ABT5YH84_9GAMM</name>
<keyword evidence="2" id="KW-1185">Reference proteome</keyword>
<dbReference type="Proteomes" id="UP001143391">
    <property type="component" value="Unassembled WGS sequence"/>
</dbReference>
<gene>
    <name evidence="1" type="ORF">NLU14_22610</name>
</gene>
<reference evidence="1" key="1">
    <citation type="submission" date="2022-07" db="EMBL/GenBank/DDBJ databases">
        <title>Marinobacter iranensis a new bacterium isolate from a hipersaline lake in Iran.</title>
        <authorList>
            <person name="Mohammad A.M.A."/>
            <person name="Cristina S.-P."/>
            <person name="Antonio V."/>
        </authorList>
    </citation>
    <scope>NUCLEOTIDE SEQUENCE</scope>
    <source>
        <strain evidence="1">71-i</strain>
    </source>
</reference>
<dbReference type="InterPro" id="IPR028082">
    <property type="entry name" value="Peripla_BP_I"/>
</dbReference>